<gene>
    <name evidence="2" type="ORF">NCTC12092_01146</name>
</gene>
<dbReference type="SUPFAM" id="SSF56112">
    <property type="entry name" value="Protein kinase-like (PK-like)"/>
    <property type="match status" value="1"/>
</dbReference>
<evidence type="ECO:0000313" key="3">
    <source>
        <dbReference type="Proteomes" id="UP000254461"/>
    </source>
</evidence>
<dbReference type="Proteomes" id="UP000254461">
    <property type="component" value="Unassembled WGS sequence"/>
</dbReference>
<proteinExistence type="predicted"/>
<dbReference type="AlphaFoldDB" id="A0A380JSX0"/>
<dbReference type="InterPro" id="IPR011009">
    <property type="entry name" value="Kinase-like_dom_sf"/>
</dbReference>
<dbReference type="GO" id="GO:0005975">
    <property type="term" value="P:carbohydrate metabolic process"/>
    <property type="evidence" value="ECO:0007669"/>
    <property type="project" value="InterPro"/>
</dbReference>
<dbReference type="GO" id="GO:0031179">
    <property type="term" value="P:peptide modification"/>
    <property type="evidence" value="ECO:0007669"/>
    <property type="project" value="InterPro"/>
</dbReference>
<dbReference type="EMBL" id="UHFF01000002">
    <property type="protein sequence ID" value="SUN46691.1"/>
    <property type="molecule type" value="Genomic_DNA"/>
</dbReference>
<evidence type="ECO:0000259" key="1">
    <source>
        <dbReference type="PROSITE" id="PS50011"/>
    </source>
</evidence>
<dbReference type="Gene3D" id="1.50.10.10">
    <property type="match status" value="1"/>
</dbReference>
<protein>
    <submittedName>
        <fullName evidence="2">Lanthionine synthetase C-like protein</fullName>
    </submittedName>
</protein>
<dbReference type="RefSeq" id="WP_115251021.1">
    <property type="nucleotide sequence ID" value="NZ_UHFF01000002.1"/>
</dbReference>
<dbReference type="GO" id="GO:0004672">
    <property type="term" value="F:protein kinase activity"/>
    <property type="evidence" value="ECO:0007669"/>
    <property type="project" value="InterPro"/>
</dbReference>
<accession>A0A380JSX0</accession>
<organism evidence="2 3">
    <name type="scientific">Streptococcus equi subsp. equi</name>
    <dbReference type="NCBI Taxonomy" id="148942"/>
    <lineage>
        <taxon>Bacteria</taxon>
        <taxon>Bacillati</taxon>
        <taxon>Bacillota</taxon>
        <taxon>Bacilli</taxon>
        <taxon>Lactobacillales</taxon>
        <taxon>Streptococcaceae</taxon>
        <taxon>Streptococcus</taxon>
    </lineage>
</organism>
<dbReference type="SUPFAM" id="SSF158745">
    <property type="entry name" value="LanC-like"/>
    <property type="match status" value="1"/>
</dbReference>
<name>A0A380JSX0_9STRE</name>
<dbReference type="InterPro" id="IPR012341">
    <property type="entry name" value="6hp_glycosidase-like_sf"/>
</dbReference>
<dbReference type="Gene3D" id="1.10.510.10">
    <property type="entry name" value="Transferase(Phosphotransferase) domain 1"/>
    <property type="match status" value="1"/>
</dbReference>
<dbReference type="InterPro" id="IPR007822">
    <property type="entry name" value="LANC-like"/>
</dbReference>
<reference evidence="2 3" key="1">
    <citation type="submission" date="2018-06" db="EMBL/GenBank/DDBJ databases">
        <authorList>
            <consortium name="Pathogen Informatics"/>
            <person name="Doyle S."/>
        </authorList>
    </citation>
    <scope>NUCLEOTIDE SEQUENCE [LARGE SCALE GENOMIC DNA]</scope>
    <source>
        <strain evidence="2 3">NCTC12092</strain>
    </source>
</reference>
<sequence>MHYFSEILKIISFFHKRNIILNDIHANNFIVDKDDNIIFVDLESSYLYNTNSLIGIYSEISLKEWNDVDGKVADCYKIGNLFLYLLGKLHIRDNNILTGELKNLLLQKGINSNIYKLIEYLLSENSDIEEAINMIRNDIYSYHFQCTYKLNTNIAISDDWNQELVNIISLQDTLITKYNKILDKSDEVLMQLKSEVNLGLNGLAGVLFYLSSISYDNEIIEKGIDFILESLVEDSDGNRGVLISENSVSPYLSNGTAGIVQLLIYVNSDKYIKDIKNLSESLLVEFAQFSGLWNGMLGIAMTLLQIFRLTNDTLYLEKACELLISSKIMSEHHIKLQYEFRYAVSIFNQAK</sequence>
<dbReference type="GO" id="GO:0005524">
    <property type="term" value="F:ATP binding"/>
    <property type="evidence" value="ECO:0007669"/>
    <property type="project" value="InterPro"/>
</dbReference>
<dbReference type="Pfam" id="PF05147">
    <property type="entry name" value="LANC_like"/>
    <property type="match status" value="1"/>
</dbReference>
<dbReference type="InterPro" id="IPR000719">
    <property type="entry name" value="Prot_kinase_dom"/>
</dbReference>
<dbReference type="PROSITE" id="PS50011">
    <property type="entry name" value="PROTEIN_KINASE_DOM"/>
    <property type="match status" value="1"/>
</dbReference>
<feature type="domain" description="Protein kinase" evidence="1">
    <location>
        <begin position="1"/>
        <end position="143"/>
    </location>
</feature>
<evidence type="ECO:0000313" key="2">
    <source>
        <dbReference type="EMBL" id="SUN46691.1"/>
    </source>
</evidence>